<evidence type="ECO:0000313" key="8">
    <source>
        <dbReference type="Proteomes" id="UP000030762"/>
    </source>
</evidence>
<dbReference type="Proteomes" id="UP000030762">
    <property type="component" value="Unassembled WGS sequence"/>
</dbReference>
<dbReference type="AlphaFoldDB" id="T0QD30"/>
<dbReference type="GO" id="GO:0016874">
    <property type="term" value="F:ligase activity"/>
    <property type="evidence" value="ECO:0007669"/>
    <property type="project" value="UniProtKB-KW"/>
</dbReference>
<dbReference type="InterPro" id="IPR016185">
    <property type="entry name" value="PreATP-grasp_dom_sf"/>
</dbReference>
<dbReference type="EMBL" id="JH767162">
    <property type="protein sequence ID" value="EQC32636.1"/>
    <property type="molecule type" value="Genomic_DNA"/>
</dbReference>
<dbReference type="Gene3D" id="3.30.1490.330">
    <property type="match status" value="1"/>
</dbReference>
<dbReference type="GO" id="GO:0046872">
    <property type="term" value="F:metal ion binding"/>
    <property type="evidence" value="ECO:0007669"/>
    <property type="project" value="UniProtKB-KW"/>
</dbReference>
<keyword evidence="2" id="KW-0479">Metal-binding</keyword>
<dbReference type="STRING" id="1156394.T0QD30"/>
<dbReference type="RefSeq" id="XP_008613780.1">
    <property type="nucleotide sequence ID" value="XM_008615558.1"/>
</dbReference>
<evidence type="ECO:0000256" key="4">
    <source>
        <dbReference type="ARBA" id="ARBA00022840"/>
    </source>
</evidence>
<accession>T0QD30</accession>
<reference evidence="7 8" key="1">
    <citation type="submission" date="2012-04" db="EMBL/GenBank/DDBJ databases">
        <title>The Genome Sequence of Saprolegnia declina VS20.</title>
        <authorList>
            <consortium name="The Broad Institute Genome Sequencing Platform"/>
            <person name="Russ C."/>
            <person name="Nusbaum C."/>
            <person name="Tyler B."/>
            <person name="van West P."/>
            <person name="Dieguez-Uribeondo J."/>
            <person name="de Bruijn I."/>
            <person name="Tripathy S."/>
            <person name="Jiang R."/>
            <person name="Young S.K."/>
            <person name="Zeng Q."/>
            <person name="Gargeya S."/>
            <person name="Fitzgerald M."/>
            <person name="Haas B."/>
            <person name="Abouelleil A."/>
            <person name="Alvarado L."/>
            <person name="Arachchi H.M."/>
            <person name="Berlin A."/>
            <person name="Chapman S.B."/>
            <person name="Goldberg J."/>
            <person name="Griggs A."/>
            <person name="Gujja S."/>
            <person name="Hansen M."/>
            <person name="Howarth C."/>
            <person name="Imamovic A."/>
            <person name="Larimer J."/>
            <person name="McCowen C."/>
            <person name="Montmayeur A."/>
            <person name="Murphy C."/>
            <person name="Neiman D."/>
            <person name="Pearson M."/>
            <person name="Priest M."/>
            <person name="Roberts A."/>
            <person name="Saif S."/>
            <person name="Shea T."/>
            <person name="Sisk P."/>
            <person name="Sykes S."/>
            <person name="Wortman J."/>
            <person name="Nusbaum C."/>
            <person name="Birren B."/>
        </authorList>
    </citation>
    <scope>NUCLEOTIDE SEQUENCE [LARGE SCALE GENOMIC DNA]</scope>
    <source>
        <strain evidence="7 8">VS20</strain>
    </source>
</reference>
<dbReference type="GO" id="GO:0005524">
    <property type="term" value="F:ATP binding"/>
    <property type="evidence" value="ECO:0007669"/>
    <property type="project" value="UniProtKB-KW"/>
</dbReference>
<dbReference type="VEuPathDB" id="FungiDB:SDRG_09612"/>
<dbReference type="eggNOG" id="ENOG502QUZK">
    <property type="taxonomic scope" value="Eukaryota"/>
</dbReference>
<dbReference type="SUPFAM" id="SSF56059">
    <property type="entry name" value="Glutathione synthetase ATP-binding domain-like"/>
    <property type="match status" value="1"/>
</dbReference>
<dbReference type="Pfam" id="PF03738">
    <property type="entry name" value="GSP_synth"/>
    <property type="match status" value="1"/>
</dbReference>
<evidence type="ECO:0000256" key="2">
    <source>
        <dbReference type="ARBA" id="ARBA00022723"/>
    </source>
</evidence>
<keyword evidence="3" id="KW-0547">Nucleotide-binding</keyword>
<dbReference type="OrthoDB" id="64566at2759"/>
<keyword evidence="1" id="KW-0436">Ligase</keyword>
<dbReference type="GeneID" id="19950339"/>
<evidence type="ECO:0000256" key="3">
    <source>
        <dbReference type="ARBA" id="ARBA00022741"/>
    </source>
</evidence>
<evidence type="ECO:0000259" key="6">
    <source>
        <dbReference type="Pfam" id="PF03738"/>
    </source>
</evidence>
<dbReference type="InterPro" id="IPR005494">
    <property type="entry name" value="GSPS_pre-ATP-grasp-like_dom"/>
</dbReference>
<evidence type="ECO:0000313" key="7">
    <source>
        <dbReference type="EMBL" id="EQC32636.1"/>
    </source>
</evidence>
<evidence type="ECO:0000256" key="5">
    <source>
        <dbReference type="ARBA" id="ARBA00022842"/>
    </source>
</evidence>
<keyword evidence="4" id="KW-0067">ATP-binding</keyword>
<name>T0QD30_SAPDV</name>
<feature type="domain" description="Glutathionylspermidine synthase pre-ATP-grasp-like" evidence="6">
    <location>
        <begin position="116"/>
        <end position="468"/>
    </location>
</feature>
<keyword evidence="8" id="KW-1185">Reference proteome</keyword>
<protein>
    <recommendedName>
        <fullName evidence="6">Glutathionylspermidine synthase pre-ATP-grasp-like domain-containing protein</fullName>
    </recommendedName>
</protein>
<organism evidence="7 8">
    <name type="scientific">Saprolegnia diclina (strain VS20)</name>
    <dbReference type="NCBI Taxonomy" id="1156394"/>
    <lineage>
        <taxon>Eukaryota</taxon>
        <taxon>Sar</taxon>
        <taxon>Stramenopiles</taxon>
        <taxon>Oomycota</taxon>
        <taxon>Saprolegniomycetes</taxon>
        <taxon>Saprolegniales</taxon>
        <taxon>Saprolegniaceae</taxon>
        <taxon>Saprolegnia</taxon>
    </lineage>
</organism>
<sequence length="482" mass="53543">MDTRRCTYGHSNLYEFGPRFAARGRREWHLPSRNSTIRALLRSRNYLKMVVIPTPVTTPAKAKTVAKLPNSYKHDLAVRTVQIPPSGASSPWLDASKPYVPVFQEQYGTHLTANETSSYYTLSESGQAGIEVATASLHELFFDATAYVLAHEAEMAPFFHIPSALWPKIQRSFRENKRDTVSGRFDFALTEDGIKVYEYNADSASCLFECGHTQDEWSRAAGVDSIGRSSSTTLFSQLVDAWKGKNVDGILHLLCDDDHEERYHSMYMMSAAQAAGIDCVLVVGVDSLSWSNGAIADVNGREIRNVWKTWAWQTVISQFEASLEAPQKRVQVMDVMLHDDVRVFEPLWTVLPSSKAILPILSQLAPENPYLLRASFDEAAVATYVGGYVAKPVMGRTGANVSIYDAEHQLISATAGKWDQDTIVYQEIALLPQYDDGKYVQVNTWAIDGKYGGTVLRIDESNIIGLSSGIHAMRVVADEVVA</sequence>
<dbReference type="OMA" id="DEIYWDE"/>
<keyword evidence="5" id="KW-0460">Magnesium</keyword>
<gene>
    <name evidence="7" type="ORF">SDRG_09612</name>
</gene>
<proteinExistence type="predicted"/>
<evidence type="ECO:0000256" key="1">
    <source>
        <dbReference type="ARBA" id="ARBA00022598"/>
    </source>
</evidence>
<dbReference type="SUPFAM" id="SSF52440">
    <property type="entry name" value="PreATP-grasp domain"/>
    <property type="match status" value="1"/>
</dbReference>
<dbReference type="InParanoid" id="T0QD30"/>